<proteinExistence type="predicted"/>
<reference evidence="1" key="1">
    <citation type="submission" date="2020-04" db="EMBL/GenBank/DDBJ databases">
        <authorList>
            <person name="Chiriac C."/>
            <person name="Salcher M."/>
            <person name="Ghai R."/>
            <person name="Kavagutti S V."/>
        </authorList>
    </citation>
    <scope>NUCLEOTIDE SEQUENCE</scope>
</reference>
<protein>
    <submittedName>
        <fullName evidence="1">Uncharacterized protein</fullName>
    </submittedName>
</protein>
<organism evidence="1">
    <name type="scientific">uncultured Caudovirales phage</name>
    <dbReference type="NCBI Taxonomy" id="2100421"/>
    <lineage>
        <taxon>Viruses</taxon>
        <taxon>Duplodnaviria</taxon>
        <taxon>Heunggongvirae</taxon>
        <taxon>Uroviricota</taxon>
        <taxon>Caudoviricetes</taxon>
        <taxon>Peduoviridae</taxon>
        <taxon>Maltschvirus</taxon>
        <taxon>Maltschvirus maltsch</taxon>
    </lineage>
</organism>
<evidence type="ECO:0000313" key="1">
    <source>
        <dbReference type="EMBL" id="CAB4131052.1"/>
    </source>
</evidence>
<dbReference type="EMBL" id="LR796241">
    <property type="protein sequence ID" value="CAB4131052.1"/>
    <property type="molecule type" value="Genomic_DNA"/>
</dbReference>
<sequence>MTEITQPKLTVIPSSDQKATGSELMNDLRDLINSPKYDHMTVATLIGVLEMTKLHYWSVNNE</sequence>
<gene>
    <name evidence="1" type="ORF">UFOVP126_40</name>
</gene>
<name>A0A6J5LC60_9CAUD</name>
<accession>A0A6J5LC60</accession>